<keyword evidence="4" id="KW-0456">Lyase</keyword>
<dbReference type="Gene3D" id="3.90.1590.10">
    <property type="entry name" value="glutathione-dependent formaldehyde- activating enzyme (gfa)"/>
    <property type="match status" value="1"/>
</dbReference>
<dbReference type="Pfam" id="PF04828">
    <property type="entry name" value="GFA"/>
    <property type="match status" value="1"/>
</dbReference>
<comment type="similarity">
    <text evidence="1">Belongs to the Gfa family.</text>
</comment>
<protein>
    <submittedName>
        <fullName evidence="6">Aldehyde-activating protein</fullName>
    </submittedName>
</protein>
<comment type="caution">
    <text evidence="6">The sequence shown here is derived from an EMBL/GenBank/DDBJ whole genome shotgun (WGS) entry which is preliminary data.</text>
</comment>
<evidence type="ECO:0000256" key="2">
    <source>
        <dbReference type="ARBA" id="ARBA00022723"/>
    </source>
</evidence>
<evidence type="ECO:0000259" key="5">
    <source>
        <dbReference type="PROSITE" id="PS51891"/>
    </source>
</evidence>
<reference evidence="6" key="2">
    <citation type="submission" date="2023-01" db="EMBL/GenBank/DDBJ databases">
        <title>Draft genome sequence of Sulfitobacter pacificus strain NBRC 109915.</title>
        <authorList>
            <person name="Sun Q."/>
            <person name="Mori K."/>
        </authorList>
    </citation>
    <scope>NUCLEOTIDE SEQUENCE</scope>
    <source>
        <strain evidence="6">NBRC 109915</strain>
    </source>
</reference>
<evidence type="ECO:0000256" key="3">
    <source>
        <dbReference type="ARBA" id="ARBA00022833"/>
    </source>
</evidence>
<gene>
    <name evidence="6" type="ORF">GCM10007927_34520</name>
</gene>
<dbReference type="InterPro" id="IPR006913">
    <property type="entry name" value="CENP-V/GFA"/>
</dbReference>
<dbReference type="Proteomes" id="UP001161388">
    <property type="component" value="Unassembled WGS sequence"/>
</dbReference>
<evidence type="ECO:0000313" key="6">
    <source>
        <dbReference type="EMBL" id="GLQ28649.1"/>
    </source>
</evidence>
<evidence type="ECO:0000256" key="1">
    <source>
        <dbReference type="ARBA" id="ARBA00005495"/>
    </source>
</evidence>
<dbReference type="PANTHER" id="PTHR33337:SF40">
    <property type="entry name" value="CENP-V_GFA DOMAIN-CONTAINING PROTEIN-RELATED"/>
    <property type="match status" value="1"/>
</dbReference>
<dbReference type="SUPFAM" id="SSF51316">
    <property type="entry name" value="Mss4-like"/>
    <property type="match status" value="1"/>
</dbReference>
<reference evidence="6" key="1">
    <citation type="journal article" date="2014" name="Int. J. Syst. Evol. Microbiol.">
        <title>Complete genome of a new Firmicutes species belonging to the dominant human colonic microbiota ('Ruminococcus bicirculans') reveals two chromosomes and a selective capacity to utilize plant glucans.</title>
        <authorList>
            <consortium name="NISC Comparative Sequencing Program"/>
            <person name="Wegmann U."/>
            <person name="Louis P."/>
            <person name="Goesmann A."/>
            <person name="Henrissat B."/>
            <person name="Duncan S.H."/>
            <person name="Flint H.J."/>
        </authorList>
    </citation>
    <scope>NUCLEOTIDE SEQUENCE</scope>
    <source>
        <strain evidence="6">NBRC 109915</strain>
    </source>
</reference>
<proteinExistence type="inferred from homology"/>
<name>A0ABQ5VND5_9RHOB</name>
<keyword evidence="3" id="KW-0862">Zinc</keyword>
<keyword evidence="7" id="KW-1185">Reference proteome</keyword>
<keyword evidence="2" id="KW-0479">Metal-binding</keyword>
<dbReference type="PANTHER" id="PTHR33337">
    <property type="entry name" value="GFA DOMAIN-CONTAINING PROTEIN"/>
    <property type="match status" value="1"/>
</dbReference>
<feature type="domain" description="CENP-V/GFA" evidence="5">
    <location>
        <begin position="2"/>
        <end position="117"/>
    </location>
</feature>
<evidence type="ECO:0000256" key="4">
    <source>
        <dbReference type="ARBA" id="ARBA00023239"/>
    </source>
</evidence>
<dbReference type="PROSITE" id="PS51891">
    <property type="entry name" value="CENP_V_GFA"/>
    <property type="match status" value="1"/>
</dbReference>
<dbReference type="EMBL" id="BSNL01000001">
    <property type="protein sequence ID" value="GLQ28649.1"/>
    <property type="molecule type" value="Genomic_DNA"/>
</dbReference>
<sequence length="127" mass="14016">MIKGSCLCGGVNFELTGPLRNSVACHCVQCRKTSGHYVSATQVAPEQLRITKDETLQWYRSSPPAERGFCNRCGSSLFWRHDDDKGATSVMSGTLDGATGIQTEKHIFVADKGDYYDITDTLPQHDQ</sequence>
<dbReference type="RefSeq" id="WP_284375217.1">
    <property type="nucleotide sequence ID" value="NZ_BSNL01000001.1"/>
</dbReference>
<evidence type="ECO:0000313" key="7">
    <source>
        <dbReference type="Proteomes" id="UP001161388"/>
    </source>
</evidence>
<accession>A0ABQ5VND5</accession>
<dbReference type="InterPro" id="IPR011057">
    <property type="entry name" value="Mss4-like_sf"/>
</dbReference>
<organism evidence="6 7">
    <name type="scientific">Sulfitobacter pacificus</name>
    <dbReference type="NCBI Taxonomy" id="1499314"/>
    <lineage>
        <taxon>Bacteria</taxon>
        <taxon>Pseudomonadati</taxon>
        <taxon>Pseudomonadota</taxon>
        <taxon>Alphaproteobacteria</taxon>
        <taxon>Rhodobacterales</taxon>
        <taxon>Roseobacteraceae</taxon>
        <taxon>Sulfitobacter</taxon>
    </lineage>
</organism>